<dbReference type="InterPro" id="IPR036541">
    <property type="entry name" value="PLipase_A1_sf"/>
</dbReference>
<keyword evidence="8" id="KW-1134">Transmembrane beta strand</keyword>
<evidence type="ECO:0000256" key="13">
    <source>
        <dbReference type="ARBA" id="ARBA00022837"/>
    </source>
</evidence>
<evidence type="ECO:0000256" key="7">
    <source>
        <dbReference type="ARBA" id="ARBA00021726"/>
    </source>
</evidence>
<evidence type="ECO:0000256" key="5">
    <source>
        <dbReference type="ARBA" id="ARBA00013179"/>
    </source>
</evidence>
<keyword evidence="9" id="KW-0812">Transmembrane</keyword>
<keyword evidence="12 18" id="KW-0378">Hydrolase</keyword>
<evidence type="ECO:0000256" key="3">
    <source>
        <dbReference type="ARBA" id="ARBA00010525"/>
    </source>
</evidence>
<evidence type="ECO:0000256" key="2">
    <source>
        <dbReference type="ARBA" id="ARBA00001604"/>
    </source>
</evidence>
<evidence type="ECO:0000256" key="10">
    <source>
        <dbReference type="ARBA" id="ARBA00022723"/>
    </source>
</evidence>
<comment type="subcellular location">
    <subcellularLocation>
        <location evidence="18">Cell outer membrane</location>
        <topology evidence="18">Multi-pass membrane protein</topology>
    </subcellularLocation>
    <text evidence="18">One of the very few enzymes located there.</text>
</comment>
<keyword evidence="11" id="KW-0732">Signal</keyword>
<dbReference type="EC" id="3.1.1.4" evidence="6 18"/>
<keyword evidence="10 18" id="KW-0479">Metal-binding</keyword>
<accession>A0ABU9X9E4</accession>
<comment type="caution">
    <text evidence="19">The sequence shown here is derived from an EMBL/GenBank/DDBJ whole genome shotgun (WGS) entry which is preliminary data.</text>
</comment>
<dbReference type="CDD" id="cd00541">
    <property type="entry name" value="OMPLA"/>
    <property type="match status" value="1"/>
</dbReference>
<evidence type="ECO:0000256" key="18">
    <source>
        <dbReference type="RuleBase" id="RU366027"/>
    </source>
</evidence>
<evidence type="ECO:0000256" key="8">
    <source>
        <dbReference type="ARBA" id="ARBA00022452"/>
    </source>
</evidence>
<dbReference type="InterPro" id="IPR003187">
    <property type="entry name" value="PLipase_A1"/>
</dbReference>
<sequence length="472" mass="52519">MFVHTALQRQMMGLAFVSQATKHTVTKTHLSIAVGVALSCFTMQVHAVDNNQINDELAINVQEATVEQLETPNVDNQKLSNDAFVAQQAQLFFECTQVRTAAARLACFDKVAEQGETPSYTTTKQPLDLASTIKSTISGEPQVVLAEDMTKMQGDTVAAADTVLIANQLSSNNETNKAAIDKTQAEILDDVGVTQSDIEKYTPLSLAYDLDQNSERGTWSARPHRPMYLLPLFLNAKPNRNPSTPTRDEEVFSPNELRVPELKLQVSIKTKVAEDLFDTNADMWFGYTQQSHWQVYNEDNSRPFRATDYEPEVFVTQPVTANLPFGGRLRMLGAGASHHSNGQSDNLSRSWNRAYLMAGAEWGKFAIVPRLWTRVSTESGDTDDNPDIEDFLGYGDMKFLYDLPNKHSVSGTLRYNPKTEKGAAQVDYIYPLSNNVNGYVQLFHGYGESIIDYNHKNTAVGVGIVLNDWKGL</sequence>
<protein>
    <recommendedName>
        <fullName evidence="7 18">Phospholipase A1</fullName>
        <ecNumber evidence="5 18">3.1.1.32</ecNumber>
        <ecNumber evidence="6 18">3.1.1.4</ecNumber>
    </recommendedName>
    <alternativeName>
        <fullName evidence="18">Phosphatidylcholine 1-acylhydrolase</fullName>
    </alternativeName>
</protein>
<evidence type="ECO:0000256" key="4">
    <source>
        <dbReference type="ARBA" id="ARBA00011702"/>
    </source>
</evidence>
<name>A0ABU9X9E4_9GAMM</name>
<evidence type="ECO:0000256" key="11">
    <source>
        <dbReference type="ARBA" id="ARBA00022729"/>
    </source>
</evidence>
<comment type="catalytic activity">
    <reaction evidence="1 18">
        <text>a 1,2-diacyl-sn-glycero-3-phosphocholine + H2O = a 2-acyl-sn-glycero-3-phosphocholine + a fatty acid + H(+)</text>
        <dbReference type="Rhea" id="RHEA:18689"/>
        <dbReference type="ChEBI" id="CHEBI:15377"/>
        <dbReference type="ChEBI" id="CHEBI:15378"/>
        <dbReference type="ChEBI" id="CHEBI:28868"/>
        <dbReference type="ChEBI" id="CHEBI:57643"/>
        <dbReference type="ChEBI" id="CHEBI:57875"/>
        <dbReference type="EC" id="3.1.1.32"/>
    </reaction>
</comment>
<evidence type="ECO:0000256" key="17">
    <source>
        <dbReference type="ARBA" id="ARBA00023237"/>
    </source>
</evidence>
<evidence type="ECO:0000313" key="20">
    <source>
        <dbReference type="Proteomes" id="UP001461960"/>
    </source>
</evidence>
<dbReference type="Proteomes" id="UP001461960">
    <property type="component" value="Unassembled WGS sequence"/>
</dbReference>
<dbReference type="RefSeq" id="WP_299218333.1">
    <property type="nucleotide sequence ID" value="NZ_JBDGHN010000005.1"/>
</dbReference>
<comment type="function">
    <text evidence="18">Hydrolysis of phosphatidylcholine with phospholipase A2 (EC 3.1.1.4) and phospholipase A1 (EC 3.1.1.32) activities.</text>
</comment>
<keyword evidence="14 18" id="KW-0442">Lipid degradation</keyword>
<keyword evidence="16" id="KW-0472">Membrane</keyword>
<evidence type="ECO:0000256" key="12">
    <source>
        <dbReference type="ARBA" id="ARBA00022801"/>
    </source>
</evidence>
<dbReference type="PRINTS" id="PR01486">
    <property type="entry name" value="PHPHLIPASEA1"/>
</dbReference>
<comment type="catalytic activity">
    <reaction evidence="2 18">
        <text>a 1,2-diacyl-sn-glycero-3-phosphocholine + H2O = a 1-acyl-sn-glycero-3-phosphocholine + a fatty acid + H(+)</text>
        <dbReference type="Rhea" id="RHEA:15801"/>
        <dbReference type="ChEBI" id="CHEBI:15377"/>
        <dbReference type="ChEBI" id="CHEBI:15378"/>
        <dbReference type="ChEBI" id="CHEBI:28868"/>
        <dbReference type="ChEBI" id="CHEBI:57643"/>
        <dbReference type="ChEBI" id="CHEBI:58168"/>
        <dbReference type="EC" id="3.1.1.4"/>
    </reaction>
</comment>
<gene>
    <name evidence="19" type="ORF">AAIR29_10325</name>
</gene>
<dbReference type="EMBL" id="JBDGHN010000005">
    <property type="protein sequence ID" value="MEN2752025.1"/>
    <property type="molecule type" value="Genomic_DNA"/>
</dbReference>
<evidence type="ECO:0000256" key="1">
    <source>
        <dbReference type="ARBA" id="ARBA00000111"/>
    </source>
</evidence>
<organism evidence="19 20">
    <name type="scientific">Psychrobacter saeujeotis</name>
    <dbReference type="NCBI Taxonomy" id="3143436"/>
    <lineage>
        <taxon>Bacteria</taxon>
        <taxon>Pseudomonadati</taxon>
        <taxon>Pseudomonadota</taxon>
        <taxon>Gammaproteobacteria</taxon>
        <taxon>Moraxellales</taxon>
        <taxon>Moraxellaceae</taxon>
        <taxon>Psychrobacter</taxon>
    </lineage>
</organism>
<keyword evidence="13 18" id="KW-0106">Calcium</keyword>
<evidence type="ECO:0000256" key="16">
    <source>
        <dbReference type="ARBA" id="ARBA00023136"/>
    </source>
</evidence>
<dbReference type="Gene3D" id="2.40.230.10">
    <property type="entry name" value="Phospholipase A1"/>
    <property type="match status" value="1"/>
</dbReference>
<evidence type="ECO:0000256" key="15">
    <source>
        <dbReference type="ARBA" id="ARBA00023098"/>
    </source>
</evidence>
<keyword evidence="15 18" id="KW-0443">Lipid metabolism</keyword>
<dbReference type="PANTHER" id="PTHR40457:SF1">
    <property type="entry name" value="PHOSPHOLIPASE A1"/>
    <property type="match status" value="1"/>
</dbReference>
<comment type="cofactor">
    <cofactor evidence="18">
        <name>Ca(2+)</name>
        <dbReference type="ChEBI" id="CHEBI:29108"/>
    </cofactor>
    <text evidence="18">Binds 1 Ca(2+) ion per monomer. In the dimeric form the Ca(2+) is bound by different amino acids with binding of each Ca(2+) shared with ligands coming from each monomer. The Ca(2+) ion may have a role in catalysis.</text>
</comment>
<dbReference type="SUPFAM" id="SSF56931">
    <property type="entry name" value="Outer membrane phospholipase A (OMPLA)"/>
    <property type="match status" value="1"/>
</dbReference>
<dbReference type="PANTHER" id="PTHR40457">
    <property type="entry name" value="PHOSPHOLIPASE A1"/>
    <property type="match status" value="1"/>
</dbReference>
<evidence type="ECO:0000256" key="9">
    <source>
        <dbReference type="ARBA" id="ARBA00022692"/>
    </source>
</evidence>
<evidence type="ECO:0000256" key="6">
    <source>
        <dbReference type="ARBA" id="ARBA00013278"/>
    </source>
</evidence>
<reference evidence="19 20" key="1">
    <citation type="submission" date="2024-05" db="EMBL/GenBank/DDBJ databases">
        <authorList>
            <person name="Kim H.-Y."/>
            <person name="Kim E."/>
            <person name="Cai Y."/>
            <person name="Yang S.-M."/>
            <person name="Lee W."/>
        </authorList>
    </citation>
    <scope>NUCLEOTIDE SEQUENCE [LARGE SCALE GENOMIC DNA]</scope>
    <source>
        <strain evidence="19 20">FBL11</strain>
    </source>
</reference>
<evidence type="ECO:0000313" key="19">
    <source>
        <dbReference type="EMBL" id="MEN2752025.1"/>
    </source>
</evidence>
<dbReference type="EC" id="3.1.1.32" evidence="5 18"/>
<evidence type="ECO:0000256" key="14">
    <source>
        <dbReference type="ARBA" id="ARBA00022963"/>
    </source>
</evidence>
<comment type="subunit">
    <text evidence="4 18">Homodimer; dimerization is reversible, and the dimeric form is the active one.</text>
</comment>
<comment type="similarity">
    <text evidence="3 18">Belongs to the phospholipase A1 family.</text>
</comment>
<proteinExistence type="inferred from homology"/>
<keyword evidence="17 18" id="KW-0998">Cell outer membrane</keyword>
<keyword evidence="20" id="KW-1185">Reference proteome</keyword>
<dbReference type="Pfam" id="PF02253">
    <property type="entry name" value="PLA1"/>
    <property type="match status" value="1"/>
</dbReference>